<keyword evidence="2" id="KW-1185">Reference proteome</keyword>
<evidence type="ECO:0000313" key="2">
    <source>
        <dbReference type="Proteomes" id="UP000626242"/>
    </source>
</evidence>
<dbReference type="EMBL" id="JACSPS010000006">
    <property type="protein sequence ID" value="MBD8019090.1"/>
    <property type="molecule type" value="Genomic_DNA"/>
</dbReference>
<dbReference type="InterPro" id="IPR035093">
    <property type="entry name" value="RelE/ParE_toxin_dom_sf"/>
</dbReference>
<dbReference type="InterPro" id="IPR007711">
    <property type="entry name" value="HigB-1"/>
</dbReference>
<reference evidence="1 2" key="1">
    <citation type="submission" date="2020-08" db="EMBL/GenBank/DDBJ databases">
        <title>A Genomic Blueprint of the Chicken Gut Microbiome.</title>
        <authorList>
            <person name="Gilroy R."/>
            <person name="Ravi A."/>
            <person name="Getino M."/>
            <person name="Pursley I."/>
            <person name="Horton D.L."/>
            <person name="Alikhan N.-F."/>
            <person name="Baker D."/>
            <person name="Gharbi K."/>
            <person name="Hall N."/>
            <person name="Watson M."/>
            <person name="Adriaenssens E.M."/>
            <person name="Foster-Nyarko E."/>
            <person name="Jarju S."/>
            <person name="Secka A."/>
            <person name="Antonio M."/>
            <person name="Oren A."/>
            <person name="Chaudhuri R."/>
            <person name="La Ragione R.M."/>
            <person name="Hildebrand F."/>
            <person name="Pallen M.J."/>
        </authorList>
    </citation>
    <scope>NUCLEOTIDE SEQUENCE [LARGE SCALE GENOMIC DNA]</scope>
    <source>
        <strain evidence="1 2">Sa1CVA4</strain>
    </source>
</reference>
<dbReference type="Gene3D" id="3.30.2310.20">
    <property type="entry name" value="RelE-like"/>
    <property type="match status" value="1"/>
</dbReference>
<dbReference type="Proteomes" id="UP000626242">
    <property type="component" value="Unassembled WGS sequence"/>
</dbReference>
<dbReference type="Pfam" id="PF05015">
    <property type="entry name" value="HigB-like_toxin"/>
    <property type="match status" value="1"/>
</dbReference>
<sequence length="105" mass="12534">MQIEFMEDYLLELYEQGKTKNKKHRFQPQVIRKYKQKIDILKAVSRVEDLFVMNSMNYEVLTNFNGRQSVRVDGKFRIEFYTSTEGQEPDTITICSIAELSNHYQ</sequence>
<evidence type="ECO:0000313" key="1">
    <source>
        <dbReference type="EMBL" id="MBD8019090.1"/>
    </source>
</evidence>
<name>A0ABR8WPV4_9FLAO</name>
<gene>
    <name evidence="1" type="ORF">H9628_11465</name>
</gene>
<protein>
    <submittedName>
        <fullName evidence="1">Type II toxin-antitoxin system RelE/ParE family toxin</fullName>
    </submittedName>
</protein>
<comment type="caution">
    <text evidence="1">The sequence shown here is derived from an EMBL/GenBank/DDBJ whole genome shotgun (WGS) entry which is preliminary data.</text>
</comment>
<dbReference type="RefSeq" id="WP_251834286.1">
    <property type="nucleotide sequence ID" value="NZ_JACSPS010000006.1"/>
</dbReference>
<proteinExistence type="predicted"/>
<organism evidence="1 2">
    <name type="scientific">Kaistella pullorum</name>
    <dbReference type="NCBI Taxonomy" id="2763074"/>
    <lineage>
        <taxon>Bacteria</taxon>
        <taxon>Pseudomonadati</taxon>
        <taxon>Bacteroidota</taxon>
        <taxon>Flavobacteriia</taxon>
        <taxon>Flavobacteriales</taxon>
        <taxon>Weeksellaceae</taxon>
        <taxon>Chryseobacterium group</taxon>
        <taxon>Kaistella</taxon>
    </lineage>
</organism>
<accession>A0ABR8WPV4</accession>